<dbReference type="InterPro" id="IPR002656">
    <property type="entry name" value="Acyl_transf_3_dom"/>
</dbReference>
<protein>
    <submittedName>
        <fullName evidence="5">Acyltransferase</fullName>
    </submittedName>
</protein>
<feature type="transmembrane region" description="Helical" evidence="2">
    <location>
        <begin position="234"/>
        <end position="252"/>
    </location>
</feature>
<keyword evidence="2" id="KW-0472">Membrane</keyword>
<comment type="caution">
    <text evidence="5">The sequence shown here is derived from an EMBL/GenBank/DDBJ whole genome shotgun (WGS) entry which is preliminary data.</text>
</comment>
<sequence length="692" mass="75728">MQFFKMETDNSYREDIQGVRAIGALFIAVYHIWLAKVSGGVDVFFVISGFLMASVLTRQYNNEGRLQPLVFWGNLVRRIAPSAYFVLFCTLVLSYFFIPEPLWAQVIKETVHSAVHYENIGLMRSLVDYLARDNPPSPVQQFWALSIQIQFYALLPFLLMGAFWLARRAGSITPVVLLLGSLIALSFVYSVIATTANPAPTYFNPLARAWEFLLGSLLAFLLPHIRLSDTARTALASIGLFILLFAGLLIPVGIHFPGYIALVPVAAALFLIVAGAHDQETPIKRLLSHPKLVALGGVSFTLYLWHWPLLVFARELNGGGLLNLWQGLVVIALSIVLAFATTRLVERPLRQKNKSKPRGARILIPYAIGVACVMPVLAGAGVWRQHVNGIIREENAQSQAFEAIAPPLAQVQTDTAGITRENFIAVKDVLPDAYGDGCHQDAVTPDLKECAYGDEKADTVVALVGGSHSAQWLPALNIIGQENGLKVVNMTKSDCPFGALDISDPSCAVWNEHAIKRLEALQPDVVVTTSTRAVKDSGAEYVPESYVKQWRTLEALDIPVVAIRDNPSFDFDVINCISRHKDAPQGCAKSRDDSLADADPAEALEGQVANLATVDMSEYLCTADTCPTVTNDYLMYRDWQHLNVPFVVSLTTALSEKLAAAEPDIFEAVPAETTDAAPRVDDSTASANRSQP</sequence>
<feature type="transmembrane region" description="Helical" evidence="2">
    <location>
        <begin position="258"/>
        <end position="276"/>
    </location>
</feature>
<feature type="transmembrane region" description="Helical" evidence="2">
    <location>
        <begin position="81"/>
        <end position="98"/>
    </location>
</feature>
<accession>A0A917PXE1</accession>
<reference evidence="5" key="1">
    <citation type="journal article" date="2014" name="Int. J. Syst. Evol. Microbiol.">
        <title>Complete genome sequence of Corynebacterium casei LMG S-19264T (=DSM 44701T), isolated from a smear-ripened cheese.</title>
        <authorList>
            <consortium name="US DOE Joint Genome Institute (JGI-PGF)"/>
            <person name="Walter F."/>
            <person name="Albersmeier A."/>
            <person name="Kalinowski J."/>
            <person name="Ruckert C."/>
        </authorList>
    </citation>
    <scope>NUCLEOTIDE SEQUENCE</scope>
    <source>
        <strain evidence="5">JCM 30078</strain>
    </source>
</reference>
<feature type="transmembrane region" description="Helical" evidence="2">
    <location>
        <begin position="292"/>
        <end position="312"/>
    </location>
</feature>
<dbReference type="PANTHER" id="PTHR23028:SF53">
    <property type="entry name" value="ACYL_TRANSF_3 DOMAIN-CONTAINING PROTEIN"/>
    <property type="match status" value="1"/>
</dbReference>
<feature type="transmembrane region" description="Helical" evidence="2">
    <location>
        <begin position="363"/>
        <end position="383"/>
    </location>
</feature>
<dbReference type="EMBL" id="BMPO01000005">
    <property type="protein sequence ID" value="GGJ98821.1"/>
    <property type="molecule type" value="Genomic_DNA"/>
</dbReference>
<keyword evidence="2" id="KW-1133">Transmembrane helix</keyword>
<gene>
    <name evidence="5" type="ORF">GCM10009304_25870</name>
</gene>
<dbReference type="Pfam" id="PF19040">
    <property type="entry name" value="SGNH"/>
    <property type="match status" value="1"/>
</dbReference>
<feature type="transmembrane region" description="Helical" evidence="2">
    <location>
        <begin position="175"/>
        <end position="196"/>
    </location>
</feature>
<dbReference type="RefSeq" id="WP_188983650.1">
    <property type="nucleotide sequence ID" value="NZ_BMPO01000005.1"/>
</dbReference>
<dbReference type="GO" id="GO:0009103">
    <property type="term" value="P:lipopolysaccharide biosynthetic process"/>
    <property type="evidence" value="ECO:0007669"/>
    <property type="project" value="TreeGrafter"/>
</dbReference>
<evidence type="ECO:0000313" key="6">
    <source>
        <dbReference type="Proteomes" id="UP000635983"/>
    </source>
</evidence>
<name>A0A917PXE1_9PSED</name>
<dbReference type="GO" id="GO:0016747">
    <property type="term" value="F:acyltransferase activity, transferring groups other than amino-acyl groups"/>
    <property type="evidence" value="ECO:0007669"/>
    <property type="project" value="InterPro"/>
</dbReference>
<proteinExistence type="predicted"/>
<organism evidence="5 6">
    <name type="scientific">Pseudomonas matsuisoli</name>
    <dbReference type="NCBI Taxonomy" id="1515666"/>
    <lineage>
        <taxon>Bacteria</taxon>
        <taxon>Pseudomonadati</taxon>
        <taxon>Pseudomonadota</taxon>
        <taxon>Gammaproteobacteria</taxon>
        <taxon>Pseudomonadales</taxon>
        <taxon>Pseudomonadaceae</taxon>
        <taxon>Pseudomonas</taxon>
    </lineage>
</organism>
<dbReference type="AlphaFoldDB" id="A0A917PXE1"/>
<evidence type="ECO:0000313" key="5">
    <source>
        <dbReference type="EMBL" id="GGJ98821.1"/>
    </source>
</evidence>
<evidence type="ECO:0000259" key="4">
    <source>
        <dbReference type="Pfam" id="PF19040"/>
    </source>
</evidence>
<keyword evidence="5" id="KW-0012">Acyltransferase</keyword>
<feature type="transmembrane region" description="Helical" evidence="2">
    <location>
        <begin position="21"/>
        <end position="37"/>
    </location>
</feature>
<dbReference type="InterPro" id="IPR043968">
    <property type="entry name" value="SGNH"/>
</dbReference>
<evidence type="ECO:0000259" key="3">
    <source>
        <dbReference type="Pfam" id="PF01757"/>
    </source>
</evidence>
<dbReference type="GO" id="GO:0016020">
    <property type="term" value="C:membrane"/>
    <property type="evidence" value="ECO:0007669"/>
    <property type="project" value="TreeGrafter"/>
</dbReference>
<keyword evidence="2" id="KW-0812">Transmembrane</keyword>
<evidence type="ECO:0000256" key="1">
    <source>
        <dbReference type="SAM" id="MobiDB-lite"/>
    </source>
</evidence>
<feature type="domain" description="SGNH" evidence="4">
    <location>
        <begin position="438"/>
        <end position="645"/>
    </location>
</feature>
<keyword evidence="5" id="KW-0808">Transferase</keyword>
<dbReference type="InterPro" id="IPR050879">
    <property type="entry name" value="Acyltransferase_3"/>
</dbReference>
<feature type="domain" description="Acyltransferase 3" evidence="3">
    <location>
        <begin position="15"/>
        <end position="342"/>
    </location>
</feature>
<feature type="region of interest" description="Disordered" evidence="1">
    <location>
        <begin position="669"/>
        <end position="692"/>
    </location>
</feature>
<dbReference type="Pfam" id="PF01757">
    <property type="entry name" value="Acyl_transf_3"/>
    <property type="match status" value="1"/>
</dbReference>
<feature type="transmembrane region" description="Helical" evidence="2">
    <location>
        <begin position="142"/>
        <end position="166"/>
    </location>
</feature>
<evidence type="ECO:0000256" key="2">
    <source>
        <dbReference type="SAM" id="Phobius"/>
    </source>
</evidence>
<dbReference type="Proteomes" id="UP000635983">
    <property type="component" value="Unassembled WGS sequence"/>
</dbReference>
<feature type="compositionally biased region" description="Polar residues" evidence="1">
    <location>
        <begin position="683"/>
        <end position="692"/>
    </location>
</feature>
<feature type="transmembrane region" description="Helical" evidence="2">
    <location>
        <begin position="202"/>
        <end position="222"/>
    </location>
</feature>
<feature type="transmembrane region" description="Helical" evidence="2">
    <location>
        <begin position="43"/>
        <end position="60"/>
    </location>
</feature>
<dbReference type="PANTHER" id="PTHR23028">
    <property type="entry name" value="ACETYLTRANSFERASE"/>
    <property type="match status" value="1"/>
</dbReference>
<reference evidence="5" key="2">
    <citation type="submission" date="2020-09" db="EMBL/GenBank/DDBJ databases">
        <authorList>
            <person name="Sun Q."/>
            <person name="Ohkuma M."/>
        </authorList>
    </citation>
    <scope>NUCLEOTIDE SEQUENCE</scope>
    <source>
        <strain evidence="5">JCM 30078</strain>
    </source>
</reference>
<keyword evidence="6" id="KW-1185">Reference proteome</keyword>
<feature type="transmembrane region" description="Helical" evidence="2">
    <location>
        <begin position="324"/>
        <end position="342"/>
    </location>
</feature>